<keyword evidence="3" id="KW-0413">Isomerase</keyword>
<dbReference type="InterPro" id="IPR029065">
    <property type="entry name" value="Enolase_C-like"/>
</dbReference>
<dbReference type="InterPro" id="IPR036849">
    <property type="entry name" value="Enolase-like_C_sf"/>
</dbReference>
<keyword evidence="2" id="KW-0479">Metal-binding</keyword>
<dbReference type="InterPro" id="IPR029017">
    <property type="entry name" value="Enolase-like_N"/>
</dbReference>
<evidence type="ECO:0000313" key="6">
    <source>
        <dbReference type="Proteomes" id="UP001597218"/>
    </source>
</evidence>
<dbReference type="SMART" id="SM00922">
    <property type="entry name" value="MR_MLE"/>
    <property type="match status" value="1"/>
</dbReference>
<sequence length="371" mass="40416">MLSKIVKVNTYIIEVPLQNEWKISLYAANTRRHAITEVITSDGIRGYGEASPSPAFMGETADTVKLVNDLYLGPAVLGKGVNELSIIHEQMNAVIHGHSAAKSAVDIAIHDAWGKTLNQPVYELIGGKYRDEIPLAYVVGIKDDQSAYDEAMQKIEEGFSVIKVKVGREPKRDVHLVQLIRKAISDSKKEVKIRLDANQGYNVPDAIRVIRELETTGELESVEQPVKKSDLKGLRDIRRAVDTPIMIDETVFGLEEALFAIQYECADIINLKICKVGGIHQSKKIAAIAEAAGITCAIGSNLELGIGIAASMHVAASTPVISRHNDFICGAYLHTHDLTTVPAKDLVSDGKMKVVNGPGLGIEFNMDLISK</sequence>
<dbReference type="SUPFAM" id="SSF51604">
    <property type="entry name" value="Enolase C-terminal domain-like"/>
    <property type="match status" value="1"/>
</dbReference>
<dbReference type="SFLD" id="SFLDS00001">
    <property type="entry name" value="Enolase"/>
    <property type="match status" value="1"/>
</dbReference>
<comment type="caution">
    <text evidence="5">The sequence shown here is derived from an EMBL/GenBank/DDBJ whole genome shotgun (WGS) entry which is preliminary data.</text>
</comment>
<dbReference type="Pfam" id="PF02746">
    <property type="entry name" value="MR_MLE_N"/>
    <property type="match status" value="1"/>
</dbReference>
<keyword evidence="6" id="KW-1185">Reference proteome</keyword>
<evidence type="ECO:0000259" key="4">
    <source>
        <dbReference type="SMART" id="SM00922"/>
    </source>
</evidence>
<proteinExistence type="inferred from homology"/>
<dbReference type="Proteomes" id="UP001597218">
    <property type="component" value="Unassembled WGS sequence"/>
</dbReference>
<evidence type="ECO:0000256" key="3">
    <source>
        <dbReference type="ARBA" id="ARBA00023235"/>
    </source>
</evidence>
<dbReference type="SFLD" id="SFLDG00180">
    <property type="entry name" value="muconate_cycloisomerase"/>
    <property type="match status" value="1"/>
</dbReference>
<name>A0ABW4SI20_9BACL</name>
<evidence type="ECO:0000256" key="1">
    <source>
        <dbReference type="ARBA" id="ARBA00008031"/>
    </source>
</evidence>
<evidence type="ECO:0000313" key="5">
    <source>
        <dbReference type="EMBL" id="MFD1929182.1"/>
    </source>
</evidence>
<comment type="similarity">
    <text evidence="1">Belongs to the mandelate racemase/muconate lactonizing enzyme family.</text>
</comment>
<evidence type="ECO:0000256" key="2">
    <source>
        <dbReference type="ARBA" id="ARBA00022723"/>
    </source>
</evidence>
<dbReference type="PANTHER" id="PTHR48073">
    <property type="entry name" value="O-SUCCINYLBENZOATE SYNTHASE-RELATED"/>
    <property type="match status" value="1"/>
</dbReference>
<dbReference type="SUPFAM" id="SSF54826">
    <property type="entry name" value="Enolase N-terminal domain-like"/>
    <property type="match status" value="1"/>
</dbReference>
<dbReference type="Gene3D" id="3.30.390.10">
    <property type="entry name" value="Enolase-like, N-terminal domain"/>
    <property type="match status" value="1"/>
</dbReference>
<dbReference type="Gene3D" id="3.20.20.120">
    <property type="entry name" value="Enolase-like C-terminal domain"/>
    <property type="match status" value="1"/>
</dbReference>
<dbReference type="InterPro" id="IPR013342">
    <property type="entry name" value="Mandelate_racemase_C"/>
</dbReference>
<organism evidence="5 6">
    <name type="scientific">Sporosarcina siberiensis</name>
    <dbReference type="NCBI Taxonomy" id="1365606"/>
    <lineage>
        <taxon>Bacteria</taxon>
        <taxon>Bacillati</taxon>
        <taxon>Bacillota</taxon>
        <taxon>Bacilli</taxon>
        <taxon>Bacillales</taxon>
        <taxon>Caryophanaceae</taxon>
        <taxon>Sporosarcina</taxon>
    </lineage>
</organism>
<dbReference type="InterPro" id="IPR013341">
    <property type="entry name" value="Mandelate_racemase_N_dom"/>
</dbReference>
<gene>
    <name evidence="5" type="ORF">ACFSFY_14160</name>
</gene>
<dbReference type="Pfam" id="PF13378">
    <property type="entry name" value="MR_MLE_C"/>
    <property type="match status" value="1"/>
</dbReference>
<dbReference type="SFLD" id="SFLDF00009">
    <property type="entry name" value="o-succinylbenzoate_synthase"/>
    <property type="match status" value="1"/>
</dbReference>
<reference evidence="6" key="1">
    <citation type="journal article" date="2019" name="Int. J. Syst. Evol. Microbiol.">
        <title>The Global Catalogue of Microorganisms (GCM) 10K type strain sequencing project: providing services to taxonomists for standard genome sequencing and annotation.</title>
        <authorList>
            <consortium name="The Broad Institute Genomics Platform"/>
            <consortium name="The Broad Institute Genome Sequencing Center for Infectious Disease"/>
            <person name="Wu L."/>
            <person name="Ma J."/>
        </authorList>
    </citation>
    <scope>NUCLEOTIDE SEQUENCE [LARGE SCALE GENOMIC DNA]</scope>
    <source>
        <strain evidence="6">CGMCC 4.7177</strain>
    </source>
</reference>
<accession>A0ABW4SI20</accession>
<dbReference type="PANTHER" id="PTHR48073:SF2">
    <property type="entry name" value="O-SUCCINYLBENZOATE SYNTHASE"/>
    <property type="match status" value="1"/>
</dbReference>
<feature type="domain" description="Mandelate racemase/muconate lactonizing enzyme C-terminal" evidence="4">
    <location>
        <begin position="145"/>
        <end position="244"/>
    </location>
</feature>
<protein>
    <submittedName>
        <fullName evidence="5">Mandelate racemase/muconate lactonizing enzyme family protein</fullName>
    </submittedName>
</protein>
<dbReference type="EMBL" id="JBHUGI010000034">
    <property type="protein sequence ID" value="MFD1929182.1"/>
    <property type="molecule type" value="Genomic_DNA"/>
</dbReference>
<dbReference type="RefSeq" id="WP_381539116.1">
    <property type="nucleotide sequence ID" value="NZ_JBHUGI010000034.1"/>
</dbReference>